<evidence type="ECO:0000259" key="1">
    <source>
        <dbReference type="PROSITE" id="PS50056"/>
    </source>
</evidence>
<dbReference type="Proteomes" id="UP000676885">
    <property type="component" value="Chromosome"/>
</dbReference>
<keyword evidence="3" id="KW-1185">Reference proteome</keyword>
<accession>A0A975M7H2</accession>
<dbReference type="Pfam" id="PF13350">
    <property type="entry name" value="Y_phosphatase3"/>
    <property type="match status" value="1"/>
</dbReference>
<feature type="domain" description="Tyrosine specific protein phosphatases" evidence="1">
    <location>
        <begin position="137"/>
        <end position="195"/>
    </location>
</feature>
<dbReference type="RefSeq" id="WP_210230585.1">
    <property type="nucleotide sequence ID" value="NZ_CP076022.1"/>
</dbReference>
<proteinExistence type="predicted"/>
<dbReference type="SUPFAM" id="SSF52799">
    <property type="entry name" value="(Phosphotyrosine protein) phosphatases II"/>
    <property type="match status" value="1"/>
</dbReference>
<dbReference type="InterPro" id="IPR026893">
    <property type="entry name" value="Tyr/Ser_Pase_IphP-type"/>
</dbReference>
<dbReference type="EMBL" id="CP076022">
    <property type="protein sequence ID" value="QWC11094.1"/>
    <property type="molecule type" value="Genomic_DNA"/>
</dbReference>
<evidence type="ECO:0000313" key="3">
    <source>
        <dbReference type="Proteomes" id="UP000676885"/>
    </source>
</evidence>
<dbReference type="InterPro" id="IPR016130">
    <property type="entry name" value="Tyr_Pase_AS"/>
</dbReference>
<reference evidence="2 3" key="1">
    <citation type="submission" date="2021-05" db="EMBL/GenBank/DDBJ databases">
        <title>Novel species in genus Arthrobacter.</title>
        <authorList>
            <person name="Zhang G."/>
        </authorList>
    </citation>
    <scope>NUCLEOTIDE SEQUENCE [LARGE SCALE GENOMIC DNA]</scope>
    <source>
        <strain evidence="3">zg-ZUI227</strain>
    </source>
</reference>
<evidence type="ECO:0000313" key="2">
    <source>
        <dbReference type="EMBL" id="QWC11094.1"/>
    </source>
</evidence>
<sequence length="269" mass="28175">MTISALEGTVNFRDIGGLPLAGGGRTACGVLYRSDAISGLTPRGLADLAGSGIQAIIDFRTASEQQMAPDRLPPARTFSCLDMPLFEGAFTGLAQEEMQRAVRSDDPAVASRAVQAAVAQLPTLGRIYIGMLQDGRSVFTETARRVAASADGSATLVHCTAGKDRTGVAVALILGAVGVEPQSVVADYRQSEANLAGEWADRMLGMIGGMGVPLTSEVTTLVTRAPVEAITEAMAWVAAEHGDAAGYLRSGGLTDDELVMLRRRLRVQQ</sequence>
<dbReference type="PROSITE" id="PS00383">
    <property type="entry name" value="TYR_PHOSPHATASE_1"/>
    <property type="match status" value="1"/>
</dbReference>
<dbReference type="GO" id="GO:0004721">
    <property type="term" value="F:phosphoprotein phosphatase activity"/>
    <property type="evidence" value="ECO:0007669"/>
    <property type="project" value="InterPro"/>
</dbReference>
<dbReference type="PROSITE" id="PS50056">
    <property type="entry name" value="TYR_PHOSPHATASE_2"/>
    <property type="match status" value="1"/>
</dbReference>
<dbReference type="InterPro" id="IPR029021">
    <property type="entry name" value="Prot-tyrosine_phosphatase-like"/>
</dbReference>
<dbReference type="AlphaFoldDB" id="A0A975M7H2"/>
<protein>
    <submittedName>
        <fullName evidence="2">Tyrosine-protein phosphatase</fullName>
    </submittedName>
</protein>
<dbReference type="InterPro" id="IPR000387">
    <property type="entry name" value="Tyr_Pase_dom"/>
</dbReference>
<gene>
    <name evidence="2" type="ORF">KKR91_05790</name>
</gene>
<organism evidence="2 3">
    <name type="scientific">Arthrobacter jiangjiafuii</name>
    <dbReference type="NCBI Taxonomy" id="2817475"/>
    <lineage>
        <taxon>Bacteria</taxon>
        <taxon>Bacillati</taxon>
        <taxon>Actinomycetota</taxon>
        <taxon>Actinomycetes</taxon>
        <taxon>Micrococcales</taxon>
        <taxon>Micrococcaceae</taxon>
        <taxon>Arthrobacter</taxon>
    </lineage>
</organism>
<dbReference type="KEGG" id="ajg:KKR91_05790"/>
<name>A0A975M7H2_9MICC</name>
<dbReference type="Gene3D" id="3.90.190.10">
    <property type="entry name" value="Protein tyrosine phosphatase superfamily"/>
    <property type="match status" value="1"/>
</dbReference>